<evidence type="ECO:0008006" key="3">
    <source>
        <dbReference type="Google" id="ProtNLM"/>
    </source>
</evidence>
<evidence type="ECO:0000313" key="1">
    <source>
        <dbReference type="EMBL" id="MBA9086544.1"/>
    </source>
</evidence>
<dbReference type="AlphaFoldDB" id="A0A7W3SUQ2"/>
<dbReference type="EMBL" id="JACJIP010000019">
    <property type="protein sequence ID" value="MBA9086544.1"/>
    <property type="molecule type" value="Genomic_DNA"/>
</dbReference>
<protein>
    <recommendedName>
        <fullName evidence="3">DNA-binding protein</fullName>
    </recommendedName>
</protein>
<sequence length="69" mass="7800">MEQAPYSETDVITIPELAKRLKVDKGKAYDMTFQPGCPVYDLGGERGKRIIWGDFLGWFRNRYKAASGG</sequence>
<proteinExistence type="predicted"/>
<reference evidence="1 2" key="1">
    <citation type="submission" date="2020-08" db="EMBL/GenBank/DDBJ databases">
        <title>Genomic Encyclopedia of Type Strains, Phase III (KMG-III): the genomes of soil and plant-associated and newly described type strains.</title>
        <authorList>
            <person name="Whitman W."/>
        </authorList>
    </citation>
    <scope>NUCLEOTIDE SEQUENCE [LARGE SCALE GENOMIC DNA]</scope>
    <source>
        <strain evidence="1 2">CECT 8693</strain>
    </source>
</reference>
<organism evidence="1 2">
    <name type="scientific">Fontibacillus solani</name>
    <dbReference type="NCBI Taxonomy" id="1572857"/>
    <lineage>
        <taxon>Bacteria</taxon>
        <taxon>Bacillati</taxon>
        <taxon>Bacillota</taxon>
        <taxon>Bacilli</taxon>
        <taxon>Bacillales</taxon>
        <taxon>Paenibacillaceae</taxon>
        <taxon>Fontibacillus</taxon>
    </lineage>
</organism>
<dbReference type="Proteomes" id="UP000567067">
    <property type="component" value="Unassembled WGS sequence"/>
</dbReference>
<evidence type="ECO:0000313" key="2">
    <source>
        <dbReference type="Proteomes" id="UP000567067"/>
    </source>
</evidence>
<gene>
    <name evidence="1" type="ORF">FHR92_003022</name>
</gene>
<keyword evidence="2" id="KW-1185">Reference proteome</keyword>
<name>A0A7W3SUQ2_9BACL</name>
<comment type="caution">
    <text evidence="1">The sequence shown here is derived from an EMBL/GenBank/DDBJ whole genome shotgun (WGS) entry which is preliminary data.</text>
</comment>
<accession>A0A7W3SUQ2</accession>
<dbReference type="RefSeq" id="WP_182536762.1">
    <property type="nucleotide sequence ID" value="NZ_JACJIP010000019.1"/>
</dbReference>